<sequence>ADGYLYIYDLNTNEGGDCTLIKQHRLDETLGNADPSAAANIQGSVSYAAVVRGFEPNTATVSSTTASSAALQPVSAGAVAETPPRTESGGDDYDGDFPPMTYSPGF</sequence>
<dbReference type="EMBL" id="OC955797">
    <property type="protein sequence ID" value="CAD7664784.1"/>
    <property type="molecule type" value="Genomic_DNA"/>
</dbReference>
<gene>
    <name evidence="2" type="ORF">ONB1V03_LOCUS21342</name>
</gene>
<name>A0A7R9MRX9_9ACAR</name>
<dbReference type="OrthoDB" id="1667587at2759"/>
<organism evidence="2">
    <name type="scientific">Oppiella nova</name>
    <dbReference type="NCBI Taxonomy" id="334625"/>
    <lineage>
        <taxon>Eukaryota</taxon>
        <taxon>Metazoa</taxon>
        <taxon>Ecdysozoa</taxon>
        <taxon>Arthropoda</taxon>
        <taxon>Chelicerata</taxon>
        <taxon>Arachnida</taxon>
        <taxon>Acari</taxon>
        <taxon>Acariformes</taxon>
        <taxon>Sarcoptiformes</taxon>
        <taxon>Oribatida</taxon>
        <taxon>Brachypylina</taxon>
        <taxon>Oppioidea</taxon>
        <taxon>Oppiidae</taxon>
        <taxon>Oppiella</taxon>
    </lineage>
</organism>
<evidence type="ECO:0000313" key="2">
    <source>
        <dbReference type="EMBL" id="CAD7664784.1"/>
    </source>
</evidence>
<dbReference type="EMBL" id="CAJPVJ010040972">
    <property type="protein sequence ID" value="CAG2181921.1"/>
    <property type="molecule type" value="Genomic_DNA"/>
</dbReference>
<accession>A0A7R9MRX9</accession>
<dbReference type="AlphaFoldDB" id="A0A7R9MRX9"/>
<dbReference type="Proteomes" id="UP000728032">
    <property type="component" value="Unassembled WGS sequence"/>
</dbReference>
<evidence type="ECO:0000256" key="1">
    <source>
        <dbReference type="SAM" id="MobiDB-lite"/>
    </source>
</evidence>
<evidence type="ECO:0000313" key="3">
    <source>
        <dbReference type="Proteomes" id="UP000728032"/>
    </source>
</evidence>
<proteinExistence type="predicted"/>
<keyword evidence="3" id="KW-1185">Reference proteome</keyword>
<protein>
    <submittedName>
        <fullName evidence="2">Uncharacterized protein</fullName>
    </submittedName>
</protein>
<feature type="non-terminal residue" evidence="2">
    <location>
        <position position="106"/>
    </location>
</feature>
<reference evidence="2" key="1">
    <citation type="submission" date="2020-11" db="EMBL/GenBank/DDBJ databases">
        <authorList>
            <person name="Tran Van P."/>
        </authorList>
    </citation>
    <scope>NUCLEOTIDE SEQUENCE</scope>
</reference>
<feature type="region of interest" description="Disordered" evidence="1">
    <location>
        <begin position="65"/>
        <end position="106"/>
    </location>
</feature>